<keyword evidence="5" id="KW-1185">Reference proteome</keyword>
<gene>
    <name evidence="4" type="ORF">HG15A2_02190</name>
</gene>
<evidence type="ECO:0000313" key="5">
    <source>
        <dbReference type="Proteomes" id="UP000319852"/>
    </source>
</evidence>
<dbReference type="PANTHER" id="PTHR34216:SF3">
    <property type="entry name" value="POLY-BETA-1,6-N-ACETYL-D-GLUCOSAMINE N-DEACETYLASE"/>
    <property type="match status" value="1"/>
</dbReference>
<dbReference type="SUPFAM" id="SSF88713">
    <property type="entry name" value="Glycoside hydrolase/deacetylase"/>
    <property type="match status" value="1"/>
</dbReference>
<dbReference type="GO" id="GO:0005576">
    <property type="term" value="C:extracellular region"/>
    <property type="evidence" value="ECO:0007669"/>
    <property type="project" value="UniProtKB-SubCell"/>
</dbReference>
<accession>A0A517MQ01</accession>
<name>A0A517MQ01_9BACT</name>
<protein>
    <submittedName>
        <fullName evidence="4">Polysaccharide deacetylase</fullName>
    </submittedName>
</protein>
<organism evidence="4 5">
    <name type="scientific">Adhaeretor mobilis</name>
    <dbReference type="NCBI Taxonomy" id="1930276"/>
    <lineage>
        <taxon>Bacteria</taxon>
        <taxon>Pseudomonadati</taxon>
        <taxon>Planctomycetota</taxon>
        <taxon>Planctomycetia</taxon>
        <taxon>Pirellulales</taxon>
        <taxon>Lacipirellulaceae</taxon>
        <taxon>Adhaeretor</taxon>
    </lineage>
</organism>
<dbReference type="PANTHER" id="PTHR34216">
    <property type="match status" value="1"/>
</dbReference>
<dbReference type="Gene3D" id="3.20.20.370">
    <property type="entry name" value="Glycoside hydrolase/deacetylase"/>
    <property type="match status" value="1"/>
</dbReference>
<dbReference type="EMBL" id="CP036263">
    <property type="protein sequence ID" value="QDS96960.1"/>
    <property type="molecule type" value="Genomic_DNA"/>
</dbReference>
<dbReference type="CDD" id="cd10969">
    <property type="entry name" value="CE4_Ecf1_like_5s"/>
    <property type="match status" value="1"/>
</dbReference>
<dbReference type="GO" id="GO:0016810">
    <property type="term" value="F:hydrolase activity, acting on carbon-nitrogen (but not peptide) bonds"/>
    <property type="evidence" value="ECO:0007669"/>
    <property type="project" value="InterPro"/>
</dbReference>
<dbReference type="GO" id="GO:0005975">
    <property type="term" value="P:carbohydrate metabolic process"/>
    <property type="evidence" value="ECO:0007669"/>
    <property type="project" value="InterPro"/>
</dbReference>
<dbReference type="InterPro" id="IPR051398">
    <property type="entry name" value="Polysacch_Deacetylase"/>
</dbReference>
<reference evidence="4 5" key="1">
    <citation type="submission" date="2019-02" db="EMBL/GenBank/DDBJ databases">
        <title>Deep-cultivation of Planctomycetes and their phenomic and genomic characterization uncovers novel biology.</title>
        <authorList>
            <person name="Wiegand S."/>
            <person name="Jogler M."/>
            <person name="Boedeker C."/>
            <person name="Pinto D."/>
            <person name="Vollmers J."/>
            <person name="Rivas-Marin E."/>
            <person name="Kohn T."/>
            <person name="Peeters S.H."/>
            <person name="Heuer A."/>
            <person name="Rast P."/>
            <person name="Oberbeckmann S."/>
            <person name="Bunk B."/>
            <person name="Jeske O."/>
            <person name="Meyerdierks A."/>
            <person name="Storesund J.E."/>
            <person name="Kallscheuer N."/>
            <person name="Luecker S."/>
            <person name="Lage O.M."/>
            <person name="Pohl T."/>
            <person name="Merkel B.J."/>
            <person name="Hornburger P."/>
            <person name="Mueller R.-W."/>
            <person name="Bruemmer F."/>
            <person name="Labrenz M."/>
            <person name="Spormann A.M."/>
            <person name="Op den Camp H."/>
            <person name="Overmann J."/>
            <person name="Amann R."/>
            <person name="Jetten M.S.M."/>
            <person name="Mascher T."/>
            <person name="Medema M.H."/>
            <person name="Devos D.P."/>
            <person name="Kaster A.-K."/>
            <person name="Ovreas L."/>
            <person name="Rohde M."/>
            <person name="Galperin M.Y."/>
            <person name="Jogler C."/>
        </authorList>
    </citation>
    <scope>NUCLEOTIDE SEQUENCE [LARGE SCALE GENOMIC DNA]</scope>
    <source>
        <strain evidence="4 5">HG15A2</strain>
    </source>
</reference>
<sequence>MLNAIPVTYYHSIGTHPHVRPKSFLTLEPHLFEQQIRRLISRGFTFVDLQATYDYVSGSRMSNSPEIVLTFDDGFLDNWTHVFPMAKRLGFKFTIFINPEFVDPRDIVRPTLDDVAAGKISNEKLDWWGFLSWPEMRIMEESGLVDIQSHTLTHTWHFSGEKIVDYHHPGDSYQWLTWNRHPETKPFWMNKFDEELVPFGTPIYEHGRSIAVRRYEQSREVDKQLAEFTAQSGGASFFEQADWRAQIEHEHKLILKDSAGTSRFETEAEHQDRVKSEVVDAKCIIEQKLNKEVRFVCWPGGAETELARQIALDSGHLATTKGVKPNAPSSGDPTHIYRVSSWFNAPIPMWLKWWILDGQFDRASQVRSLNAALASSLANLRRFFVQ</sequence>
<dbReference type="OrthoDB" id="9778320at2"/>
<evidence type="ECO:0000313" key="4">
    <source>
        <dbReference type="EMBL" id="QDS96960.1"/>
    </source>
</evidence>
<feature type="domain" description="NodB homology" evidence="3">
    <location>
        <begin position="63"/>
        <end position="157"/>
    </location>
</feature>
<dbReference type="InterPro" id="IPR011330">
    <property type="entry name" value="Glyco_hydro/deAcase_b/a-brl"/>
</dbReference>
<comment type="subcellular location">
    <subcellularLocation>
        <location evidence="1">Secreted</location>
    </subcellularLocation>
</comment>
<dbReference type="KEGG" id="amob:HG15A2_02190"/>
<proteinExistence type="predicted"/>
<dbReference type="Proteomes" id="UP000319852">
    <property type="component" value="Chromosome"/>
</dbReference>
<keyword evidence="2" id="KW-0732">Signal</keyword>
<evidence type="ECO:0000256" key="1">
    <source>
        <dbReference type="ARBA" id="ARBA00004613"/>
    </source>
</evidence>
<evidence type="ECO:0000259" key="3">
    <source>
        <dbReference type="Pfam" id="PF01522"/>
    </source>
</evidence>
<dbReference type="AlphaFoldDB" id="A0A517MQ01"/>
<dbReference type="Pfam" id="PF01522">
    <property type="entry name" value="Polysacc_deac_1"/>
    <property type="match status" value="1"/>
</dbReference>
<dbReference type="InterPro" id="IPR002509">
    <property type="entry name" value="NODB_dom"/>
</dbReference>
<evidence type="ECO:0000256" key="2">
    <source>
        <dbReference type="ARBA" id="ARBA00022729"/>
    </source>
</evidence>